<evidence type="ECO:0000256" key="2">
    <source>
        <dbReference type="ARBA" id="ARBA00022801"/>
    </source>
</evidence>
<dbReference type="InterPro" id="IPR040605">
    <property type="entry name" value="Glyco_hydro2_dom5"/>
</dbReference>
<keyword evidence="11" id="KW-1185">Reference proteome</keyword>
<dbReference type="Gene3D" id="2.60.40.10">
    <property type="entry name" value="Immunoglobulins"/>
    <property type="match status" value="3"/>
</dbReference>
<dbReference type="InterPro" id="IPR006104">
    <property type="entry name" value="Glyco_hydro_2_N"/>
</dbReference>
<feature type="chain" id="PRO_5046132211" evidence="4">
    <location>
        <begin position="24"/>
        <end position="822"/>
    </location>
</feature>
<dbReference type="Gene3D" id="3.20.20.80">
    <property type="entry name" value="Glycosidases"/>
    <property type="match status" value="1"/>
</dbReference>
<name>A0ABY4BB58_9BACT</name>
<evidence type="ECO:0000256" key="1">
    <source>
        <dbReference type="ARBA" id="ARBA00007401"/>
    </source>
</evidence>
<protein>
    <submittedName>
        <fullName evidence="10">DUF4982 domain-containing protein</fullName>
    </submittedName>
</protein>
<evidence type="ECO:0000259" key="5">
    <source>
        <dbReference type="Pfam" id="PF00703"/>
    </source>
</evidence>
<evidence type="ECO:0000259" key="8">
    <source>
        <dbReference type="Pfam" id="PF16355"/>
    </source>
</evidence>
<evidence type="ECO:0000259" key="6">
    <source>
        <dbReference type="Pfam" id="PF02836"/>
    </source>
</evidence>
<proteinExistence type="inferred from homology"/>
<dbReference type="SUPFAM" id="SSF51445">
    <property type="entry name" value="(Trans)glycosidases"/>
    <property type="match status" value="1"/>
</dbReference>
<dbReference type="InterPro" id="IPR023232">
    <property type="entry name" value="Glyco_hydro_2_AS"/>
</dbReference>
<dbReference type="Proteomes" id="UP000831390">
    <property type="component" value="Plasmid unnamed1"/>
</dbReference>
<feature type="domain" description="Glycoside hydrolase family 2" evidence="9">
    <location>
        <begin position="714"/>
        <end position="815"/>
    </location>
</feature>
<dbReference type="PROSITE" id="PS00608">
    <property type="entry name" value="GLYCOSYL_HYDROL_F2_2"/>
    <property type="match status" value="1"/>
</dbReference>
<dbReference type="InterPro" id="IPR013783">
    <property type="entry name" value="Ig-like_fold"/>
</dbReference>
<comment type="similarity">
    <text evidence="1">Belongs to the glycosyl hydrolase 2 family.</text>
</comment>
<evidence type="ECO:0000313" key="11">
    <source>
        <dbReference type="Proteomes" id="UP000831390"/>
    </source>
</evidence>
<dbReference type="InterPro" id="IPR017853">
    <property type="entry name" value="GH"/>
</dbReference>
<evidence type="ECO:0000259" key="7">
    <source>
        <dbReference type="Pfam" id="PF02837"/>
    </source>
</evidence>
<reference evidence="10 11" key="1">
    <citation type="submission" date="2022-03" db="EMBL/GenBank/DDBJ databases">
        <title>Hymenobactersp. isolated from the air.</title>
        <authorList>
            <person name="Won M."/>
            <person name="Kwon S.-W."/>
        </authorList>
    </citation>
    <scope>NUCLEOTIDE SEQUENCE [LARGE SCALE GENOMIC DNA]</scope>
    <source>
        <strain evidence="10 11">KACC 22596</strain>
        <plasmid evidence="10 11">unnamed1</plasmid>
    </source>
</reference>
<dbReference type="PANTHER" id="PTHR42732:SF1">
    <property type="entry name" value="BETA-MANNOSIDASE"/>
    <property type="match status" value="1"/>
</dbReference>
<dbReference type="InterPro" id="IPR008979">
    <property type="entry name" value="Galactose-bd-like_sf"/>
</dbReference>
<evidence type="ECO:0000256" key="4">
    <source>
        <dbReference type="SAM" id="SignalP"/>
    </source>
</evidence>
<dbReference type="EMBL" id="CP094535">
    <property type="protein sequence ID" value="UOE36395.1"/>
    <property type="molecule type" value="Genomic_DNA"/>
</dbReference>
<dbReference type="InterPro" id="IPR006101">
    <property type="entry name" value="Glyco_hydro_2"/>
</dbReference>
<organism evidence="10 11">
    <name type="scientific">Hymenobacter monticola</name>
    <dbReference type="NCBI Taxonomy" id="1705399"/>
    <lineage>
        <taxon>Bacteria</taxon>
        <taxon>Pseudomonadati</taxon>
        <taxon>Bacteroidota</taxon>
        <taxon>Cytophagia</taxon>
        <taxon>Cytophagales</taxon>
        <taxon>Hymenobacteraceae</taxon>
        <taxon>Hymenobacter</taxon>
    </lineage>
</organism>
<feature type="domain" description="DUF4982" evidence="8">
    <location>
        <begin position="643"/>
        <end position="700"/>
    </location>
</feature>
<dbReference type="Pfam" id="PF02837">
    <property type="entry name" value="Glyco_hydro_2_N"/>
    <property type="match status" value="1"/>
</dbReference>
<evidence type="ECO:0000313" key="10">
    <source>
        <dbReference type="EMBL" id="UOE36395.1"/>
    </source>
</evidence>
<feature type="signal peptide" evidence="4">
    <location>
        <begin position="1"/>
        <end position="23"/>
    </location>
</feature>
<dbReference type="InterPro" id="IPR051913">
    <property type="entry name" value="GH2_Domain-Containing"/>
</dbReference>
<dbReference type="SUPFAM" id="SSF49785">
    <property type="entry name" value="Galactose-binding domain-like"/>
    <property type="match status" value="1"/>
</dbReference>
<evidence type="ECO:0000259" key="9">
    <source>
        <dbReference type="Pfam" id="PF18565"/>
    </source>
</evidence>
<dbReference type="Pfam" id="PF02836">
    <property type="entry name" value="Glyco_hydro_2_C"/>
    <property type="match status" value="1"/>
</dbReference>
<dbReference type="SUPFAM" id="SSF49303">
    <property type="entry name" value="beta-Galactosidase/glucuronidase domain"/>
    <property type="match status" value="1"/>
</dbReference>
<keyword evidence="3" id="KW-0326">Glycosidase</keyword>
<dbReference type="PRINTS" id="PR00132">
    <property type="entry name" value="GLHYDRLASE2"/>
</dbReference>
<keyword evidence="2" id="KW-0378">Hydrolase</keyword>
<dbReference type="InterPro" id="IPR032311">
    <property type="entry name" value="DUF4982"/>
</dbReference>
<geneLocation type="plasmid" evidence="10 11">
    <name>unnamed1</name>
</geneLocation>
<feature type="domain" description="Glycosyl hydrolases family 2 sugar binding" evidence="7">
    <location>
        <begin position="102"/>
        <end position="197"/>
    </location>
</feature>
<accession>A0ABY4BB58</accession>
<keyword evidence="4" id="KW-0732">Signal</keyword>
<gene>
    <name evidence="10" type="ORF">MTP16_23850</name>
</gene>
<sequence>MLRTLSSAGLLGCLLLTAGSASAQKKRPSAQPARTVSFDQSWRFSRDSVAGGELPAYRDAQWRKLDLPHDWSIEDLPTQIPGRTFGPFDKKKTANMMAGFVTGGTGWYRKRFATDPGATGKRVSIQFDGVYMNADVWLNGHHLGTHPYGYTSFRYDLTPYLLPAGQENVLAVRVRNIGTTARWYSGSGIYRHVWLTTTEPVHVAPWGVYVTTPEATASQARVAVQTTLANEQPTPREIELVTTLRSPAGKKVGEATQKLTLAAGASQVASQALTLAKPALWSVETPSLYRAVTEIRDGGRVVDQVETPFGVRSIAVSAQQGFVLNGKRVLLKGGSIHHDNGPLGAVALDRAEERKVELLKQNGFNAVRFSHNPPSPAMLDACDRLGMLAIDEAFDVWETGKYPQDYHLYFKEWWQRDLEAVLLRDRNHPAVILWSIGNEIPERVDSDGLRIAGRLAAFTRRLDATRPVTEALCQFYEPANQGKDWSLTVPAFPLLDVGGYNYLWQRYAADHQQFPNRIMLGTESYAREALQNWNLVERNPYLLGDFVWTAVDYLGEISLGYSYYDTRKLKRGVIGWPWYTGWCGDLDLTGAKKPQSYYRDVVWRQRPLALMVHEPIPEGKVENIADWGWPQELPHWTWPAATGKPLQVRVFSRAPLVRLSLNGRVIGEKQLADTTITAVFEVPYQPGTLRAVNVVGGKETDAVELKTTGPATHLRLTADRPTITTSRDDLAYVTVEVLDANDQVVPNAEVPVKFSLQGGGELAGVISANPTDLASFQQPTRKTFRGRCQAIVRPLGPGGTITLQATAEGLAAGQVVVTAKKK</sequence>
<feature type="domain" description="Glycoside hydrolase family 2 catalytic" evidence="6">
    <location>
        <begin position="320"/>
        <end position="469"/>
    </location>
</feature>
<dbReference type="PANTHER" id="PTHR42732">
    <property type="entry name" value="BETA-GALACTOSIDASE"/>
    <property type="match status" value="1"/>
</dbReference>
<dbReference type="InterPro" id="IPR006103">
    <property type="entry name" value="Glyco_hydro_2_cat"/>
</dbReference>
<dbReference type="Pfam" id="PF00703">
    <property type="entry name" value="Glyco_hydro_2"/>
    <property type="match status" value="1"/>
</dbReference>
<keyword evidence="10" id="KW-0614">Plasmid</keyword>
<feature type="domain" description="Glycoside hydrolase family 2 immunoglobulin-like beta-sandwich" evidence="5">
    <location>
        <begin position="208"/>
        <end position="312"/>
    </location>
</feature>
<dbReference type="Pfam" id="PF16355">
    <property type="entry name" value="DUF4982"/>
    <property type="match status" value="1"/>
</dbReference>
<dbReference type="InterPro" id="IPR036156">
    <property type="entry name" value="Beta-gal/glucu_dom_sf"/>
</dbReference>
<dbReference type="InterPro" id="IPR006102">
    <property type="entry name" value="Ig-like_GH2"/>
</dbReference>
<dbReference type="Pfam" id="PF18565">
    <property type="entry name" value="Glyco_hydro2_C5"/>
    <property type="match status" value="1"/>
</dbReference>
<dbReference type="RefSeq" id="WP_243520222.1">
    <property type="nucleotide sequence ID" value="NZ_CP094535.1"/>
</dbReference>
<dbReference type="Gene3D" id="2.60.120.260">
    <property type="entry name" value="Galactose-binding domain-like"/>
    <property type="match status" value="1"/>
</dbReference>
<evidence type="ECO:0000256" key="3">
    <source>
        <dbReference type="ARBA" id="ARBA00023295"/>
    </source>
</evidence>